<dbReference type="PANTHER" id="PTHR47431">
    <property type="entry name" value="ZN(II)2CYS6 TRANSCRIPTION FACTOR (EUROFUNG)-RELATED"/>
    <property type="match status" value="1"/>
</dbReference>
<proteinExistence type="predicted"/>
<name>A0A0U1LXK9_TALIS</name>
<dbReference type="OrthoDB" id="10067394at2759"/>
<dbReference type="PANTHER" id="PTHR47431:SF3">
    <property type="entry name" value="ZN(II)2CYS6 TRANSCRIPTION FACTOR (EUROFUNG)"/>
    <property type="match status" value="1"/>
</dbReference>
<evidence type="ECO:0000256" key="1">
    <source>
        <dbReference type="ARBA" id="ARBA00023242"/>
    </source>
</evidence>
<dbReference type="CDD" id="cd12148">
    <property type="entry name" value="fungal_TF_MHR"/>
    <property type="match status" value="1"/>
</dbReference>
<keyword evidence="1" id="KW-0539">Nucleus</keyword>
<accession>A0A0U1LXK9</accession>
<dbReference type="GO" id="GO:0008270">
    <property type="term" value="F:zinc ion binding"/>
    <property type="evidence" value="ECO:0007669"/>
    <property type="project" value="InterPro"/>
</dbReference>
<keyword evidence="4" id="KW-1185">Reference proteome</keyword>
<dbReference type="STRING" id="28573.A0A0U1LXK9"/>
<reference evidence="3 4" key="1">
    <citation type="submission" date="2015-04" db="EMBL/GenBank/DDBJ databases">
        <authorList>
            <person name="Syromyatnikov M.Y."/>
            <person name="Popov V.N."/>
        </authorList>
    </citation>
    <scope>NUCLEOTIDE SEQUENCE [LARGE SCALE GENOMIC DNA]</scope>
    <source>
        <strain evidence="3">WF-38-12</strain>
    </source>
</reference>
<dbReference type="Proteomes" id="UP000054383">
    <property type="component" value="Unassembled WGS sequence"/>
</dbReference>
<protein>
    <recommendedName>
        <fullName evidence="2">Xylanolytic transcriptional activator regulatory domain-containing protein</fullName>
    </recommendedName>
</protein>
<evidence type="ECO:0000259" key="2">
    <source>
        <dbReference type="Pfam" id="PF04082"/>
    </source>
</evidence>
<dbReference type="AlphaFoldDB" id="A0A0U1LXK9"/>
<dbReference type="OMA" id="RTWWEIV"/>
<organism evidence="3 4">
    <name type="scientific">Talaromyces islandicus</name>
    <name type="common">Penicillium islandicum</name>
    <dbReference type="NCBI Taxonomy" id="28573"/>
    <lineage>
        <taxon>Eukaryota</taxon>
        <taxon>Fungi</taxon>
        <taxon>Dikarya</taxon>
        <taxon>Ascomycota</taxon>
        <taxon>Pezizomycotina</taxon>
        <taxon>Eurotiomycetes</taxon>
        <taxon>Eurotiomycetidae</taxon>
        <taxon>Eurotiales</taxon>
        <taxon>Trichocomaceae</taxon>
        <taxon>Talaromyces</taxon>
        <taxon>Talaromyces sect. Islandici</taxon>
    </lineage>
</organism>
<dbReference type="Pfam" id="PF04082">
    <property type="entry name" value="Fungal_trans"/>
    <property type="match status" value="1"/>
</dbReference>
<evidence type="ECO:0000313" key="3">
    <source>
        <dbReference type="EMBL" id="CRG88107.1"/>
    </source>
</evidence>
<dbReference type="GO" id="GO:0003677">
    <property type="term" value="F:DNA binding"/>
    <property type="evidence" value="ECO:0007669"/>
    <property type="project" value="InterPro"/>
</dbReference>
<dbReference type="EMBL" id="CVMT01000004">
    <property type="protein sequence ID" value="CRG88107.1"/>
    <property type="molecule type" value="Genomic_DNA"/>
</dbReference>
<sequence length="440" mass="48396">MPLVSNDLAQACLPDSSQGIPQMNIHLVKAFYECFHPAHPILPPFEIWTASLPPQFLVNVVEFIGLHYTSPGQAAGYPHELWVTIGNATLSLEKVQAYLLLSIALHARKAPDGAKEYIGSAIQCSYELGLHRRELSDAMKIQNVARAESMRRTLWEVFIVDTLLAAVQAGGTLQFSMGTPDVPLPSEDAIFEDGNSNIPLISVKDLNRRLFTGDEQLSSLAYRVEATLILRQCVIACETYASEDTVQILDSLISTWFHRWPQGKSTILMSNGHVDQIDFQAAMIINCASIYLHFPRSSLIPYLPTTREIFCSRPPSNTAPSPNAQMHTAKIVNAAVELSKLGSLSTSVTRHTPFFPCTLVLSSIVQLTASSMQVGQRPGKYSSYLALNIAVLHSMGTIWDLAASDIGKIRDIACEVERTSTQPNKDIVEYISIQSVHSSS</sequence>
<dbReference type="InterPro" id="IPR007219">
    <property type="entry name" value="XnlR_reg_dom"/>
</dbReference>
<gene>
    <name evidence="3" type="ORF">PISL3812_05134</name>
</gene>
<feature type="domain" description="Xylanolytic transcriptional activator regulatory" evidence="2">
    <location>
        <begin position="29"/>
        <end position="194"/>
    </location>
</feature>
<evidence type="ECO:0000313" key="4">
    <source>
        <dbReference type="Proteomes" id="UP000054383"/>
    </source>
</evidence>
<dbReference type="GO" id="GO:0006351">
    <property type="term" value="P:DNA-templated transcription"/>
    <property type="evidence" value="ECO:0007669"/>
    <property type="project" value="InterPro"/>
</dbReference>